<keyword evidence="3 7" id="KW-0597">Phosphoprotein</keyword>
<sequence>MSQFKILIVEDEAIVAEDIAIRLEKMGYTIADIVASGEEAIATAIKTQPDLVLMDIMLQNEMSGIQAAQAIYTQQNIPVVYLTAYGDDKTVKQAQVTYPFGYLLKPFKDKELLAAIEVARSRYQKELEIKQALTQAESQKQQAEQENDKKSDYLLMVSHDLRSPITNIKAWVQLMNLSAKKWSEYKKQNALKEIEKTADMMNILLEEILLMAKTENPESNFKPRLLDVLSICQNFMDKIQYREGKNYAISFAHQGESIKAYLDEHLFWHILNNLLDNAFKYSPLGSQIYLSLIGDADYICLQVKDSGMGIPEKDRGNLFEPFKRGSNVMQIPGNGLGLAIVKRVVDLHHGTVEITSQENQGTTVIVKLPVNQS</sequence>
<dbReference type="PROSITE" id="PS50109">
    <property type="entry name" value="HIS_KIN"/>
    <property type="match status" value="1"/>
</dbReference>
<dbReference type="InterPro" id="IPR003661">
    <property type="entry name" value="HisK_dim/P_dom"/>
</dbReference>
<dbReference type="InterPro" id="IPR005467">
    <property type="entry name" value="His_kinase_dom"/>
</dbReference>
<dbReference type="PANTHER" id="PTHR43547">
    <property type="entry name" value="TWO-COMPONENT HISTIDINE KINASE"/>
    <property type="match status" value="1"/>
</dbReference>
<dbReference type="CDD" id="cd00082">
    <property type="entry name" value="HisKA"/>
    <property type="match status" value="1"/>
</dbReference>
<dbReference type="InterPro" id="IPR011006">
    <property type="entry name" value="CheY-like_superfamily"/>
</dbReference>
<dbReference type="Gene3D" id="1.10.287.130">
    <property type="match status" value="1"/>
</dbReference>
<dbReference type="InterPro" id="IPR004358">
    <property type="entry name" value="Sig_transdc_His_kin-like_C"/>
</dbReference>
<dbReference type="Pfam" id="PF00512">
    <property type="entry name" value="HisKA"/>
    <property type="match status" value="1"/>
</dbReference>
<accession>A0AAU8JCX4</accession>
<evidence type="ECO:0000256" key="8">
    <source>
        <dbReference type="SAM" id="Coils"/>
    </source>
</evidence>
<comment type="catalytic activity">
    <reaction evidence="1">
        <text>ATP + protein L-histidine = ADP + protein N-phospho-L-histidine.</text>
        <dbReference type="EC" id="2.7.13.3"/>
    </reaction>
</comment>
<dbReference type="SMART" id="SM00388">
    <property type="entry name" value="HisKA"/>
    <property type="match status" value="1"/>
</dbReference>
<evidence type="ECO:0000256" key="3">
    <source>
        <dbReference type="ARBA" id="ARBA00022553"/>
    </source>
</evidence>
<evidence type="ECO:0000313" key="11">
    <source>
        <dbReference type="EMBL" id="XCM36587.1"/>
    </source>
</evidence>
<organism evidence="11">
    <name type="scientific">Planktothricoides raciborskii GIHE-MW2</name>
    <dbReference type="NCBI Taxonomy" id="2792601"/>
    <lineage>
        <taxon>Bacteria</taxon>
        <taxon>Bacillati</taxon>
        <taxon>Cyanobacteriota</taxon>
        <taxon>Cyanophyceae</taxon>
        <taxon>Oscillatoriophycideae</taxon>
        <taxon>Oscillatoriales</taxon>
        <taxon>Oscillatoriaceae</taxon>
        <taxon>Planktothricoides</taxon>
    </lineage>
</organism>
<dbReference type="Pfam" id="PF02518">
    <property type="entry name" value="HATPase_c"/>
    <property type="match status" value="1"/>
</dbReference>
<dbReference type="RefSeq" id="WP_054469809.1">
    <property type="nucleotide sequence ID" value="NZ_CP159837.1"/>
</dbReference>
<dbReference type="SUPFAM" id="SSF52172">
    <property type="entry name" value="CheY-like"/>
    <property type="match status" value="1"/>
</dbReference>
<dbReference type="InterPro" id="IPR036890">
    <property type="entry name" value="HATPase_C_sf"/>
</dbReference>
<evidence type="ECO:0000256" key="7">
    <source>
        <dbReference type="PROSITE-ProRule" id="PRU00169"/>
    </source>
</evidence>
<gene>
    <name evidence="11" type="ORF">ABWT76_005357</name>
</gene>
<evidence type="ECO:0000256" key="4">
    <source>
        <dbReference type="ARBA" id="ARBA00022679"/>
    </source>
</evidence>
<dbReference type="PANTHER" id="PTHR43547:SF2">
    <property type="entry name" value="HYBRID SIGNAL TRANSDUCTION HISTIDINE KINASE C"/>
    <property type="match status" value="1"/>
</dbReference>
<evidence type="ECO:0000256" key="2">
    <source>
        <dbReference type="ARBA" id="ARBA00012438"/>
    </source>
</evidence>
<dbReference type="InterPro" id="IPR003594">
    <property type="entry name" value="HATPase_dom"/>
</dbReference>
<dbReference type="SUPFAM" id="SSF55874">
    <property type="entry name" value="ATPase domain of HSP90 chaperone/DNA topoisomerase II/histidine kinase"/>
    <property type="match status" value="1"/>
</dbReference>
<name>A0AAU8JCX4_9CYAN</name>
<dbReference type="SMART" id="SM00448">
    <property type="entry name" value="REC"/>
    <property type="match status" value="1"/>
</dbReference>
<dbReference type="FunFam" id="3.30.565.10:FF:000006">
    <property type="entry name" value="Sensor histidine kinase WalK"/>
    <property type="match status" value="1"/>
</dbReference>
<dbReference type="CDD" id="cd00075">
    <property type="entry name" value="HATPase"/>
    <property type="match status" value="1"/>
</dbReference>
<feature type="domain" description="Response regulatory" evidence="10">
    <location>
        <begin position="5"/>
        <end position="120"/>
    </location>
</feature>
<dbReference type="PRINTS" id="PR00344">
    <property type="entry name" value="BCTRLSENSOR"/>
</dbReference>
<feature type="coiled-coil region" evidence="8">
    <location>
        <begin position="126"/>
        <end position="153"/>
    </location>
</feature>
<keyword evidence="11" id="KW-0547">Nucleotide-binding</keyword>
<keyword evidence="8" id="KW-0175">Coiled coil</keyword>
<keyword evidence="11" id="KW-0067">ATP-binding</keyword>
<protein>
    <recommendedName>
        <fullName evidence="2">histidine kinase</fullName>
        <ecNumber evidence="2">2.7.13.3</ecNumber>
    </recommendedName>
</protein>
<feature type="modified residue" description="4-aspartylphosphate" evidence="7">
    <location>
        <position position="55"/>
    </location>
</feature>
<dbReference type="EMBL" id="CP159837">
    <property type="protein sequence ID" value="XCM36587.1"/>
    <property type="molecule type" value="Genomic_DNA"/>
</dbReference>
<evidence type="ECO:0000256" key="1">
    <source>
        <dbReference type="ARBA" id="ARBA00000085"/>
    </source>
</evidence>
<dbReference type="EC" id="2.7.13.3" evidence="2"/>
<evidence type="ECO:0000259" key="10">
    <source>
        <dbReference type="PROSITE" id="PS50110"/>
    </source>
</evidence>
<dbReference type="Pfam" id="PF00072">
    <property type="entry name" value="Response_reg"/>
    <property type="match status" value="1"/>
</dbReference>
<keyword evidence="5" id="KW-0418">Kinase</keyword>
<dbReference type="GO" id="GO:0000155">
    <property type="term" value="F:phosphorelay sensor kinase activity"/>
    <property type="evidence" value="ECO:0007669"/>
    <property type="project" value="InterPro"/>
</dbReference>
<evidence type="ECO:0000256" key="6">
    <source>
        <dbReference type="ARBA" id="ARBA00023012"/>
    </source>
</evidence>
<keyword evidence="4" id="KW-0808">Transferase</keyword>
<proteinExistence type="predicted"/>
<dbReference type="InterPro" id="IPR001789">
    <property type="entry name" value="Sig_transdc_resp-reg_receiver"/>
</dbReference>
<dbReference type="PROSITE" id="PS50110">
    <property type="entry name" value="RESPONSE_REGULATORY"/>
    <property type="match status" value="1"/>
</dbReference>
<dbReference type="CDD" id="cd17534">
    <property type="entry name" value="REC_DC-like"/>
    <property type="match status" value="1"/>
</dbReference>
<dbReference type="Gene3D" id="3.40.50.2300">
    <property type="match status" value="1"/>
</dbReference>
<dbReference type="AlphaFoldDB" id="A0AAU8JCX4"/>
<dbReference type="SMART" id="SM00387">
    <property type="entry name" value="HATPase_c"/>
    <property type="match status" value="1"/>
</dbReference>
<dbReference type="Gene3D" id="3.30.565.10">
    <property type="entry name" value="Histidine kinase-like ATPase, C-terminal domain"/>
    <property type="match status" value="1"/>
</dbReference>
<dbReference type="GO" id="GO:0005524">
    <property type="term" value="F:ATP binding"/>
    <property type="evidence" value="ECO:0007669"/>
    <property type="project" value="UniProtKB-KW"/>
</dbReference>
<evidence type="ECO:0000256" key="5">
    <source>
        <dbReference type="ARBA" id="ARBA00022777"/>
    </source>
</evidence>
<feature type="domain" description="Histidine kinase" evidence="9">
    <location>
        <begin position="156"/>
        <end position="372"/>
    </location>
</feature>
<keyword evidence="6" id="KW-0902">Two-component regulatory system</keyword>
<evidence type="ECO:0000259" key="9">
    <source>
        <dbReference type="PROSITE" id="PS50109"/>
    </source>
</evidence>
<reference evidence="11" key="1">
    <citation type="submission" date="2024-07" db="EMBL/GenBank/DDBJ databases">
        <authorList>
            <person name="Kim Y.J."/>
            <person name="Jeong J.Y."/>
        </authorList>
    </citation>
    <scope>NUCLEOTIDE SEQUENCE</scope>
    <source>
        <strain evidence="11">GIHE-MW2</strain>
    </source>
</reference>